<dbReference type="Proteomes" id="UP000019681">
    <property type="component" value="Unassembled WGS sequence"/>
</dbReference>
<evidence type="ECO:0000313" key="3">
    <source>
        <dbReference type="EMBL" id="EYE88121.1"/>
    </source>
</evidence>
<dbReference type="SUPFAM" id="SSF109604">
    <property type="entry name" value="HD-domain/PDEase-like"/>
    <property type="match status" value="1"/>
</dbReference>
<gene>
    <name evidence="3" type="ORF">Q428_09575</name>
</gene>
<dbReference type="EMBL" id="AZQP01000028">
    <property type="protein sequence ID" value="EYE88121.1"/>
    <property type="molecule type" value="Genomic_DNA"/>
</dbReference>
<dbReference type="Pfam" id="PF01966">
    <property type="entry name" value="HD"/>
    <property type="match status" value="1"/>
</dbReference>
<dbReference type="AlphaFoldDB" id="A0A017RU60"/>
<dbReference type="InterPro" id="IPR006674">
    <property type="entry name" value="HD_domain"/>
</dbReference>
<dbReference type="PANTHER" id="PTHR36442:SF1">
    <property type="entry name" value="CYCLIC-DI-AMP PHOSPHODIESTERASE PGPH"/>
    <property type="match status" value="1"/>
</dbReference>
<protein>
    <submittedName>
        <fullName evidence="3">Phosphohydrolase</fullName>
    </submittedName>
</protein>
<feature type="transmembrane region" description="Helical" evidence="1">
    <location>
        <begin position="320"/>
        <end position="347"/>
    </location>
</feature>
<dbReference type="NCBIfam" id="TIGR00277">
    <property type="entry name" value="HDIG"/>
    <property type="match status" value="1"/>
</dbReference>
<feature type="transmembrane region" description="Helical" evidence="1">
    <location>
        <begin position="255"/>
        <end position="279"/>
    </location>
</feature>
<dbReference type="InterPro" id="IPR011621">
    <property type="entry name" value="Metal-dep_PHydrolase_7TM_intra"/>
</dbReference>
<keyword evidence="1" id="KW-0812">Transmembrane</keyword>
<dbReference type="InterPro" id="IPR006675">
    <property type="entry name" value="HDIG_dom"/>
</dbReference>
<dbReference type="PROSITE" id="PS51831">
    <property type="entry name" value="HD"/>
    <property type="match status" value="1"/>
</dbReference>
<keyword evidence="4" id="KW-1185">Reference proteome</keyword>
<dbReference type="InterPro" id="IPR003607">
    <property type="entry name" value="HD/PDEase_dom"/>
</dbReference>
<evidence type="ECO:0000313" key="4">
    <source>
        <dbReference type="Proteomes" id="UP000019681"/>
    </source>
</evidence>
<dbReference type="Pfam" id="PF07698">
    <property type="entry name" value="7TM-7TMR_HD"/>
    <property type="match status" value="1"/>
</dbReference>
<accession>A0A017RU60</accession>
<name>A0A017RU60_9CLOT</name>
<dbReference type="InterPro" id="IPR052722">
    <property type="entry name" value="PgpH_phosphodiesterase"/>
</dbReference>
<dbReference type="Pfam" id="PF07697">
    <property type="entry name" value="7TMR-HDED"/>
    <property type="match status" value="1"/>
</dbReference>
<comment type="caution">
    <text evidence="3">The sequence shown here is derived from an EMBL/GenBank/DDBJ whole genome shotgun (WGS) entry which is preliminary data.</text>
</comment>
<sequence>MLKDERFQKFLIAFFTFISLFICAAIGVIPQKYNLKVGDISPADIKAPRDFVDQSETQSRINNALANVEPQYNKNNEIAEEAVESIQRFFNKVLEIKKLNIDMEEKIIKLSNPVIIKLSREDYKAILSLREYEISELSEYLVQVIGNILSQEIRDNNSEDLKKAQSDVEFFFKNSTMSKQMKDIGINIGYTLIKPNAFFDKEKTQEAKIKIKREIDPVVIKKNQNIIQKGEVVSEKHISLMRRAGILTENSGMDIAIYSGIAVIIIILQIVIGIALYKFKRDIFNNNSKLFMIAITLCINSYLSLGINLISQYLTCVNFMAFLLVLIFDPLLTLSISIPTTIFIALITNLNLEICLLYIIGSIAAVLLLNNIVQRHTVLWGGLVIGILNAALIFSFGLINAIDLFQNLTNSFIGMLAGILSAILAIGILPIFEQMFDIITPIKLLELSNPNQPLLKKMLFEAPGTYHHSIIVGNLAETAADEIKANSLLARVGAYYHDIGKIKRPYFFKENQITNDNPHDKITPKLSTLIITSHVKDGVELANQYKLPSVIRDIIEQHHGTTLVRYFYVQAKNEVDNVIEEEAFRYDAPKPKSKEAAIVMLADSVEAAVRSISNPTVVEIENMVNKIIDEKVNDDQLNNAEITLKEIEKIKESFIKVLVGIFHNRIEYPELNNQNV</sequence>
<dbReference type="InterPro" id="IPR011624">
    <property type="entry name" value="Metal-dep_PHydrolase_7TM_extra"/>
</dbReference>
<proteinExistence type="predicted"/>
<dbReference type="Gene3D" id="1.10.3210.10">
    <property type="entry name" value="Hypothetical protein af1432"/>
    <property type="match status" value="1"/>
</dbReference>
<keyword evidence="1" id="KW-0472">Membrane</keyword>
<evidence type="ECO:0000256" key="1">
    <source>
        <dbReference type="SAM" id="Phobius"/>
    </source>
</evidence>
<feature type="transmembrane region" description="Helical" evidence="1">
    <location>
        <begin position="379"/>
        <end position="399"/>
    </location>
</feature>
<dbReference type="CDD" id="cd00077">
    <property type="entry name" value="HDc"/>
    <property type="match status" value="1"/>
</dbReference>
<keyword evidence="3" id="KW-0378">Hydrolase</keyword>
<evidence type="ECO:0000259" key="2">
    <source>
        <dbReference type="PROSITE" id="PS51831"/>
    </source>
</evidence>
<dbReference type="STRING" id="1403537.Q428_09575"/>
<reference evidence="3 4" key="1">
    <citation type="journal article" date="2014" name="Genome Announc.">
        <title>Draft Genome Sequence of Fervidicella metallireducens Strain AeBT, an Iron-Reducing Thermoanaerobe from the Great Artesian Basin.</title>
        <authorList>
            <person name="Patel B.K."/>
        </authorList>
    </citation>
    <scope>NUCLEOTIDE SEQUENCE [LARGE SCALE GENOMIC DNA]</scope>
    <source>
        <strain evidence="3 4">AeB</strain>
    </source>
</reference>
<dbReference type="GO" id="GO:0016787">
    <property type="term" value="F:hydrolase activity"/>
    <property type="evidence" value="ECO:0007669"/>
    <property type="project" value="UniProtKB-KW"/>
</dbReference>
<feature type="transmembrane region" description="Helical" evidence="1">
    <location>
        <begin position="354"/>
        <end position="373"/>
    </location>
</feature>
<feature type="transmembrane region" description="Helical" evidence="1">
    <location>
        <begin position="411"/>
        <end position="432"/>
    </location>
</feature>
<feature type="transmembrane region" description="Helical" evidence="1">
    <location>
        <begin position="291"/>
        <end position="314"/>
    </location>
</feature>
<dbReference type="SMART" id="SM00471">
    <property type="entry name" value="HDc"/>
    <property type="match status" value="1"/>
</dbReference>
<dbReference type="PANTHER" id="PTHR36442">
    <property type="entry name" value="CYCLIC-DI-AMP PHOSPHODIESTERASE PGPH"/>
    <property type="match status" value="1"/>
</dbReference>
<feature type="domain" description="HD" evidence="2">
    <location>
        <begin position="465"/>
        <end position="608"/>
    </location>
</feature>
<keyword evidence="1" id="KW-1133">Transmembrane helix</keyword>
<organism evidence="3 4">
    <name type="scientific">Fervidicella metallireducens AeB</name>
    <dbReference type="NCBI Taxonomy" id="1403537"/>
    <lineage>
        <taxon>Bacteria</taxon>
        <taxon>Bacillati</taxon>
        <taxon>Bacillota</taxon>
        <taxon>Clostridia</taxon>
        <taxon>Eubacteriales</taxon>
        <taxon>Clostridiaceae</taxon>
        <taxon>Fervidicella</taxon>
    </lineage>
</organism>